<comment type="caution">
    <text evidence="16">The sequence shown here is derived from an EMBL/GenBank/DDBJ whole genome shotgun (WGS) entry which is preliminary data.</text>
</comment>
<evidence type="ECO:0000256" key="6">
    <source>
        <dbReference type="ARBA" id="ARBA00022958"/>
    </source>
</evidence>
<keyword evidence="8" id="KW-0406">Ion transport</keyword>
<feature type="domain" description="Cation/H(+) antiporter central" evidence="14">
    <location>
        <begin position="576"/>
        <end position="715"/>
    </location>
</feature>
<gene>
    <name evidence="16" type="ORF">RHGRI_015179</name>
</gene>
<evidence type="ECO:0000256" key="3">
    <source>
        <dbReference type="ARBA" id="ARBA00022449"/>
    </source>
</evidence>
<dbReference type="GO" id="GO:1902600">
    <property type="term" value="P:proton transmembrane transport"/>
    <property type="evidence" value="ECO:0007669"/>
    <property type="project" value="InterPro"/>
</dbReference>
<keyword evidence="9 12" id="KW-0472">Membrane</keyword>
<dbReference type="GO" id="GO:0006813">
    <property type="term" value="P:potassium ion transport"/>
    <property type="evidence" value="ECO:0007669"/>
    <property type="project" value="UniProtKB-KW"/>
</dbReference>
<feature type="transmembrane region" description="Helical" evidence="12">
    <location>
        <begin position="352"/>
        <end position="375"/>
    </location>
</feature>
<feature type="region of interest" description="Disordered" evidence="11">
    <location>
        <begin position="716"/>
        <end position="753"/>
    </location>
</feature>
<dbReference type="InterPro" id="IPR006153">
    <property type="entry name" value="Cation/H_exchanger_TM"/>
</dbReference>
<feature type="domain" description="Cation/H+ exchanger transmembrane" evidence="13">
    <location>
        <begin position="17"/>
        <end position="140"/>
    </location>
</feature>
<feature type="compositionally biased region" description="Gly residues" evidence="11">
    <location>
        <begin position="716"/>
        <end position="736"/>
    </location>
</feature>
<dbReference type="FunFam" id="1.20.1530.20:FF:000003">
    <property type="entry name" value="Cation/H(+) antiporter 15"/>
    <property type="match status" value="1"/>
</dbReference>
<name>A0AAV6KD61_9ERIC</name>
<feature type="transmembrane region" description="Helical" evidence="12">
    <location>
        <begin position="469"/>
        <end position="486"/>
    </location>
</feature>
<feature type="transmembrane region" description="Helical" evidence="12">
    <location>
        <begin position="316"/>
        <end position="340"/>
    </location>
</feature>
<comment type="subcellular location">
    <subcellularLocation>
        <location evidence="1">Membrane</location>
        <topology evidence="1">Multi-pass membrane protein</topology>
    </subcellularLocation>
</comment>
<evidence type="ECO:0000256" key="1">
    <source>
        <dbReference type="ARBA" id="ARBA00004141"/>
    </source>
</evidence>
<dbReference type="EMBL" id="JACTNZ010000005">
    <property type="protein sequence ID" value="KAG5550137.1"/>
    <property type="molecule type" value="Genomic_DNA"/>
</dbReference>
<keyword evidence="17" id="KW-1185">Reference proteome</keyword>
<evidence type="ECO:0000256" key="10">
    <source>
        <dbReference type="ARBA" id="ARBA00038341"/>
    </source>
</evidence>
<keyword evidence="6" id="KW-0630">Potassium</keyword>
<dbReference type="InterPro" id="IPR057291">
    <property type="entry name" value="CHX17_2nd"/>
</dbReference>
<keyword evidence="4" id="KW-0633">Potassium transport</keyword>
<feature type="region of interest" description="Disordered" evidence="11">
    <location>
        <begin position="925"/>
        <end position="959"/>
    </location>
</feature>
<feature type="domain" description="Cation/H+ exchanger transmembrane" evidence="13">
    <location>
        <begin position="188"/>
        <end position="486"/>
    </location>
</feature>
<evidence type="ECO:0000256" key="11">
    <source>
        <dbReference type="SAM" id="MobiDB-lite"/>
    </source>
</evidence>
<comment type="similarity">
    <text evidence="10">Belongs to the monovalent cation:proton antiporter 2 (CPA2) transporter (TC 2.A.37) family. CHX (TC 2.A.37.4) subfamily.</text>
</comment>
<dbReference type="Pfam" id="PF23256">
    <property type="entry name" value="CHX17_2nd"/>
    <property type="match status" value="1"/>
</dbReference>
<dbReference type="InterPro" id="IPR038770">
    <property type="entry name" value="Na+/solute_symporter_sf"/>
</dbReference>
<dbReference type="Proteomes" id="UP000823749">
    <property type="component" value="Chromosome 5"/>
</dbReference>
<keyword evidence="3" id="KW-0050">Antiport</keyword>
<organism evidence="16 17">
    <name type="scientific">Rhododendron griersonianum</name>
    <dbReference type="NCBI Taxonomy" id="479676"/>
    <lineage>
        <taxon>Eukaryota</taxon>
        <taxon>Viridiplantae</taxon>
        <taxon>Streptophyta</taxon>
        <taxon>Embryophyta</taxon>
        <taxon>Tracheophyta</taxon>
        <taxon>Spermatophyta</taxon>
        <taxon>Magnoliopsida</taxon>
        <taxon>eudicotyledons</taxon>
        <taxon>Gunneridae</taxon>
        <taxon>Pentapetalae</taxon>
        <taxon>asterids</taxon>
        <taxon>Ericales</taxon>
        <taxon>Ericaceae</taxon>
        <taxon>Ericoideae</taxon>
        <taxon>Rhodoreae</taxon>
        <taxon>Rhododendron</taxon>
    </lineage>
</organism>
<sequence>MKWVARRCSPEDTVVVESFIRLTLAGVMVSGFMTDLIGIHAIFGAFVFGLTIPKGEFSERLISRIEDFVSGLLLPLYFASSGLKTDVAKICGVEAWGLLVLVIATACAGKVLGTFVVAMSFRVPARESITLGVLMNTKGNLLHLLWDNIWSNLSVLLCKNMVLSNLWDNSWSDLSKVWSILWLGNMGGILLGPSALGRNAEYSHRIFPSWSTPILESVSSIGLLFFLFLVGLELDLTSIRRSGRRAFAIAAAGISVPFISGIGVAFVLRKVVRGEDKVGYVALVVFIGVSLSITAFPVLARILAELKLLTTRVGETAMAAAAFNDVVAWILLALAVATAGNGSDGPHKSPLVSVWVLLSGIAFVTFMMVMIRPAMKWIARHCSPEDTVVIESFICLTLAGVMVSGFMTDLIGIHAIFGAFVFGLTIPKGEFSERLISRIEDFVSGLLLPLYFASSGLKTDVAKICGVEAWGLLVLVIATACAGKVLNDEVFAILVLMALFTTFMTTPTVMAIYKPARNVSSSSSSSSTTTNGRFKSAALKTTKNDEFRLLACVHGPGNIPALVNLIESTRSTTNSRLKLYLMHLVELTERSSSIVMVQRVRKNGFPFINRHCNRGELYDRVAVAFQAYTQLGQVSIQPVTAISALSTMHEDICHVAADKRVKMIILPFHKQWRKSDGDSELMVENAGHGWRGVNQRVLKDSPCSVGVLVDRGFSGGGGGGGSGSGSGSANSGGSGSGSVSSSGGAHQTPGRSPTTAQRVCILFFGGPDDREALGLGGRMAEHPAIKGTVVRFIEKEVLEGNGVTLPPSLNKSSDMSYNFSIAAMDREKEKMLDEEAVAEFRTKWDGVVEYIEKAAVNLVEGVMAIGRSRDHDLIVLGKGRFPSTMVPALADCQAEHAELGPIGDLLASSGQSIVSSVLVIQQHDSAHTEEAPVSKTLDIEDDPIQSHGQSGSETHHDIV</sequence>
<dbReference type="InterPro" id="IPR050794">
    <property type="entry name" value="CPA2_transporter"/>
</dbReference>
<protein>
    <recommendedName>
        <fullName evidence="18">Cation/H+ exchanger domain-containing protein</fullName>
    </recommendedName>
</protein>
<accession>A0AAV6KD61</accession>
<dbReference type="InterPro" id="IPR057290">
    <property type="entry name" value="CHX17_C"/>
</dbReference>
<evidence type="ECO:0008006" key="18">
    <source>
        <dbReference type="Google" id="ProtNLM"/>
    </source>
</evidence>
<dbReference type="AlphaFoldDB" id="A0AAV6KD61"/>
<evidence type="ECO:0000256" key="12">
    <source>
        <dbReference type="SAM" id="Phobius"/>
    </source>
</evidence>
<evidence type="ECO:0000256" key="9">
    <source>
        <dbReference type="ARBA" id="ARBA00023136"/>
    </source>
</evidence>
<reference evidence="16" key="1">
    <citation type="submission" date="2020-08" db="EMBL/GenBank/DDBJ databases">
        <title>Plant Genome Project.</title>
        <authorList>
            <person name="Zhang R.-G."/>
        </authorList>
    </citation>
    <scope>NUCLEOTIDE SEQUENCE</scope>
    <source>
        <strain evidence="16">WSP0</strain>
        <tissue evidence="16">Leaf</tissue>
    </source>
</reference>
<proteinExistence type="inferred from homology"/>
<keyword evidence="2" id="KW-0813">Transport</keyword>
<feature type="transmembrane region" description="Helical" evidence="12">
    <location>
        <begin position="217"/>
        <end position="234"/>
    </location>
</feature>
<evidence type="ECO:0000256" key="5">
    <source>
        <dbReference type="ARBA" id="ARBA00022692"/>
    </source>
</evidence>
<dbReference type="Pfam" id="PF00999">
    <property type="entry name" value="Na_H_Exchanger"/>
    <property type="match status" value="2"/>
</dbReference>
<feature type="transmembrane region" description="Helical" evidence="12">
    <location>
        <begin position="95"/>
        <end position="118"/>
    </location>
</feature>
<dbReference type="PANTHER" id="PTHR32468">
    <property type="entry name" value="CATION/H + ANTIPORTER"/>
    <property type="match status" value="1"/>
</dbReference>
<keyword evidence="7 12" id="KW-1133">Transmembrane helix</keyword>
<evidence type="ECO:0000313" key="17">
    <source>
        <dbReference type="Proteomes" id="UP000823749"/>
    </source>
</evidence>
<dbReference type="GO" id="GO:0015297">
    <property type="term" value="F:antiporter activity"/>
    <property type="evidence" value="ECO:0007669"/>
    <property type="project" value="UniProtKB-KW"/>
</dbReference>
<evidence type="ECO:0000256" key="2">
    <source>
        <dbReference type="ARBA" id="ARBA00022448"/>
    </source>
</evidence>
<dbReference type="GO" id="GO:0012505">
    <property type="term" value="C:endomembrane system"/>
    <property type="evidence" value="ECO:0007669"/>
    <property type="project" value="TreeGrafter"/>
</dbReference>
<dbReference type="GO" id="GO:0006885">
    <property type="term" value="P:regulation of pH"/>
    <property type="evidence" value="ECO:0007669"/>
    <property type="project" value="UniProtKB-ARBA"/>
</dbReference>
<dbReference type="Pfam" id="PF23259">
    <property type="entry name" value="CHX17_C"/>
    <property type="match status" value="1"/>
</dbReference>
<feature type="transmembrane region" description="Helical" evidence="12">
    <location>
        <begin position="280"/>
        <end position="304"/>
    </location>
</feature>
<evidence type="ECO:0000256" key="7">
    <source>
        <dbReference type="ARBA" id="ARBA00022989"/>
    </source>
</evidence>
<evidence type="ECO:0000259" key="15">
    <source>
        <dbReference type="Pfam" id="PF23259"/>
    </source>
</evidence>
<feature type="transmembrane region" description="Helical" evidence="12">
    <location>
        <begin position="246"/>
        <end position="268"/>
    </location>
</feature>
<dbReference type="GO" id="GO:0016020">
    <property type="term" value="C:membrane"/>
    <property type="evidence" value="ECO:0007669"/>
    <property type="project" value="UniProtKB-SubCell"/>
</dbReference>
<keyword evidence="5 12" id="KW-0812">Transmembrane</keyword>
<feature type="transmembrane region" description="Helical" evidence="12">
    <location>
        <begin position="493"/>
        <end position="513"/>
    </location>
</feature>
<feature type="domain" description="Cation/H(+) antiporter C-terminal" evidence="15">
    <location>
        <begin position="759"/>
        <end position="923"/>
    </location>
</feature>
<evidence type="ECO:0000313" key="16">
    <source>
        <dbReference type="EMBL" id="KAG5550137.1"/>
    </source>
</evidence>
<dbReference type="Gene3D" id="1.20.1530.20">
    <property type="match status" value="2"/>
</dbReference>
<evidence type="ECO:0000256" key="4">
    <source>
        <dbReference type="ARBA" id="ARBA00022538"/>
    </source>
</evidence>
<evidence type="ECO:0000256" key="8">
    <source>
        <dbReference type="ARBA" id="ARBA00023065"/>
    </source>
</evidence>
<feature type="transmembrane region" description="Helical" evidence="12">
    <location>
        <begin position="177"/>
        <end position="197"/>
    </location>
</feature>
<feature type="transmembrane region" description="Helical" evidence="12">
    <location>
        <begin position="20"/>
        <end position="53"/>
    </location>
</feature>
<evidence type="ECO:0000259" key="14">
    <source>
        <dbReference type="Pfam" id="PF23256"/>
    </source>
</evidence>
<evidence type="ECO:0000259" key="13">
    <source>
        <dbReference type="Pfam" id="PF00999"/>
    </source>
</evidence>
<dbReference type="PANTHER" id="PTHR32468:SF0">
    <property type="entry name" value="K(+)_H(+) ANTIPORTER 1"/>
    <property type="match status" value="1"/>
</dbReference>